<evidence type="ECO:0000313" key="1">
    <source>
        <dbReference type="EMBL" id="MFD2840207.1"/>
    </source>
</evidence>
<accession>A0ABW5XEZ5</accession>
<gene>
    <name evidence="1" type="ORF">ACFSYH_06450</name>
</gene>
<comment type="caution">
    <text evidence="1">The sequence shown here is derived from an EMBL/GenBank/DDBJ whole genome shotgun (WGS) entry which is preliminary data.</text>
</comment>
<dbReference type="EMBL" id="JBHUOP010000002">
    <property type="protein sequence ID" value="MFD2840207.1"/>
    <property type="molecule type" value="Genomic_DNA"/>
</dbReference>
<protein>
    <recommendedName>
        <fullName evidence="3">KTSC domain-containing protein</fullName>
    </recommendedName>
</protein>
<organism evidence="1 2">
    <name type="scientific">Populibacterium corticicola</name>
    <dbReference type="NCBI Taxonomy" id="1812826"/>
    <lineage>
        <taxon>Bacteria</taxon>
        <taxon>Bacillati</taxon>
        <taxon>Actinomycetota</taxon>
        <taxon>Actinomycetes</taxon>
        <taxon>Micrococcales</taxon>
        <taxon>Jonesiaceae</taxon>
        <taxon>Populibacterium</taxon>
    </lineage>
</organism>
<dbReference type="Proteomes" id="UP001597391">
    <property type="component" value="Unassembled WGS sequence"/>
</dbReference>
<proteinExistence type="predicted"/>
<evidence type="ECO:0000313" key="2">
    <source>
        <dbReference type="Proteomes" id="UP001597391"/>
    </source>
</evidence>
<sequence>MAKKHSSTSETIVVDGERFRITITGQEASYDWLSGPNKDYGFSLSVQGATKFTFPREFHVSQIKQFLADIDPETGYLPED</sequence>
<evidence type="ECO:0008006" key="3">
    <source>
        <dbReference type="Google" id="ProtNLM"/>
    </source>
</evidence>
<dbReference type="RefSeq" id="WP_377465946.1">
    <property type="nucleotide sequence ID" value="NZ_JBHUOP010000002.1"/>
</dbReference>
<reference evidence="2" key="1">
    <citation type="journal article" date="2019" name="Int. J. Syst. Evol. Microbiol.">
        <title>The Global Catalogue of Microorganisms (GCM) 10K type strain sequencing project: providing services to taxonomists for standard genome sequencing and annotation.</title>
        <authorList>
            <consortium name="The Broad Institute Genomics Platform"/>
            <consortium name="The Broad Institute Genome Sequencing Center for Infectious Disease"/>
            <person name="Wu L."/>
            <person name="Ma J."/>
        </authorList>
    </citation>
    <scope>NUCLEOTIDE SEQUENCE [LARGE SCALE GENOMIC DNA]</scope>
    <source>
        <strain evidence="2">KCTC 33576</strain>
    </source>
</reference>
<keyword evidence="2" id="KW-1185">Reference proteome</keyword>
<name>A0ABW5XEZ5_9MICO</name>